<evidence type="ECO:0000313" key="7">
    <source>
        <dbReference type="Proteomes" id="UP000242699"/>
    </source>
</evidence>
<dbReference type="InterPro" id="IPR008201">
    <property type="entry name" value="HepT-like"/>
</dbReference>
<keyword evidence="3" id="KW-0540">Nuclease</keyword>
<evidence type="ECO:0000256" key="3">
    <source>
        <dbReference type="ARBA" id="ARBA00022722"/>
    </source>
</evidence>
<reference evidence="6 7" key="1">
    <citation type="journal article" date="2014" name="BMC Genomics">
        <title>Comparison of environmental and isolate Sulfobacillus genomes reveals diverse carbon, sulfur, nitrogen, and hydrogen metabolisms.</title>
        <authorList>
            <person name="Justice N.B."/>
            <person name="Norman A."/>
            <person name="Brown C.T."/>
            <person name="Singh A."/>
            <person name="Thomas B.C."/>
            <person name="Banfield J.F."/>
        </authorList>
    </citation>
    <scope>NUCLEOTIDE SEQUENCE [LARGE SCALE GENOMIC DNA]</scope>
    <source>
        <strain evidence="6">AMDSBA1</strain>
    </source>
</reference>
<dbReference type="GO" id="GO:0000166">
    <property type="term" value="F:nucleotide binding"/>
    <property type="evidence" value="ECO:0007669"/>
    <property type="project" value="UniProtKB-KW"/>
</dbReference>
<protein>
    <recommendedName>
        <fullName evidence="8">DUF86 domain-containing protein</fullName>
    </recommendedName>
</protein>
<dbReference type="Proteomes" id="UP000242699">
    <property type="component" value="Unassembled WGS sequence"/>
</dbReference>
<dbReference type="Pfam" id="PF01934">
    <property type="entry name" value="HepT-like"/>
    <property type="match status" value="1"/>
</dbReference>
<dbReference type="PANTHER" id="PTHR34139">
    <property type="entry name" value="UPF0331 PROTEIN MJ0127"/>
    <property type="match status" value="1"/>
</dbReference>
<evidence type="ECO:0000313" key="6">
    <source>
        <dbReference type="EMBL" id="PSR24897.1"/>
    </source>
</evidence>
<organism evidence="6 7">
    <name type="scientific">Sulfobacillus benefaciens</name>
    <dbReference type="NCBI Taxonomy" id="453960"/>
    <lineage>
        <taxon>Bacteria</taxon>
        <taxon>Bacillati</taxon>
        <taxon>Bacillota</taxon>
        <taxon>Clostridia</taxon>
        <taxon>Eubacteriales</taxon>
        <taxon>Clostridiales Family XVII. Incertae Sedis</taxon>
        <taxon>Sulfobacillus</taxon>
    </lineage>
</organism>
<gene>
    <name evidence="6" type="ORF">C7B43_18055</name>
</gene>
<keyword evidence="2" id="KW-1277">Toxin-antitoxin system</keyword>
<dbReference type="AlphaFoldDB" id="A0A2T2WRP4"/>
<sequence>MSKRLPRTNAVYLRDILDATTKLKELIQGMDYESFQEDWRTYHTAFSLLEIIGEASGRITAEFQAQNPTIPWVNMKAMRKALIHGYANVELDVVWNTLTHDIPPLHQQITSLLRSAVPEARQPDERER</sequence>
<dbReference type="InterPro" id="IPR051813">
    <property type="entry name" value="HepT_RNase_toxin"/>
</dbReference>
<dbReference type="PANTHER" id="PTHR34139:SF1">
    <property type="entry name" value="RNASE MJ1380-RELATED"/>
    <property type="match status" value="1"/>
</dbReference>
<dbReference type="EMBL" id="PXYT01000065">
    <property type="protein sequence ID" value="PSR24897.1"/>
    <property type="molecule type" value="Genomic_DNA"/>
</dbReference>
<dbReference type="GO" id="GO:0110001">
    <property type="term" value="C:toxin-antitoxin complex"/>
    <property type="evidence" value="ECO:0007669"/>
    <property type="project" value="InterPro"/>
</dbReference>
<name>A0A2T2WRP4_9FIRM</name>
<comment type="caution">
    <text evidence="6">The sequence shown here is derived from an EMBL/GenBank/DDBJ whole genome shotgun (WGS) entry which is preliminary data.</text>
</comment>
<keyword evidence="4" id="KW-0547">Nucleotide-binding</keyword>
<dbReference type="GO" id="GO:0004540">
    <property type="term" value="F:RNA nuclease activity"/>
    <property type="evidence" value="ECO:0007669"/>
    <property type="project" value="InterPro"/>
</dbReference>
<evidence type="ECO:0000256" key="1">
    <source>
        <dbReference type="ARBA" id="ARBA00022553"/>
    </source>
</evidence>
<keyword evidence="5" id="KW-0378">Hydrolase</keyword>
<evidence type="ECO:0000256" key="4">
    <source>
        <dbReference type="ARBA" id="ARBA00022741"/>
    </source>
</evidence>
<proteinExistence type="predicted"/>
<evidence type="ECO:0000256" key="2">
    <source>
        <dbReference type="ARBA" id="ARBA00022649"/>
    </source>
</evidence>
<keyword evidence="1" id="KW-0597">Phosphoprotein</keyword>
<accession>A0A2T2WRP4</accession>
<evidence type="ECO:0000256" key="5">
    <source>
        <dbReference type="ARBA" id="ARBA00022801"/>
    </source>
</evidence>
<evidence type="ECO:0008006" key="8">
    <source>
        <dbReference type="Google" id="ProtNLM"/>
    </source>
</evidence>
<dbReference type="GO" id="GO:0016787">
    <property type="term" value="F:hydrolase activity"/>
    <property type="evidence" value="ECO:0007669"/>
    <property type="project" value="UniProtKB-KW"/>
</dbReference>